<dbReference type="Pfam" id="PF03109">
    <property type="entry name" value="ABC1"/>
    <property type="match status" value="2"/>
</dbReference>
<evidence type="ECO:0000313" key="3">
    <source>
        <dbReference type="EMBL" id="KAL3792088.1"/>
    </source>
</evidence>
<organism evidence="3 4">
    <name type="scientific">Stephanodiscus triporus</name>
    <dbReference type="NCBI Taxonomy" id="2934178"/>
    <lineage>
        <taxon>Eukaryota</taxon>
        <taxon>Sar</taxon>
        <taxon>Stramenopiles</taxon>
        <taxon>Ochrophyta</taxon>
        <taxon>Bacillariophyta</taxon>
        <taxon>Coscinodiscophyceae</taxon>
        <taxon>Thalassiosirophycidae</taxon>
        <taxon>Stephanodiscales</taxon>
        <taxon>Stephanodiscaceae</taxon>
        <taxon>Stephanodiscus</taxon>
    </lineage>
</organism>
<feature type="domain" description="ABC1 atypical kinase-like" evidence="2">
    <location>
        <begin position="166"/>
        <end position="321"/>
    </location>
</feature>
<sequence length="624" mass="70130">MSSASLGAARLVARRTAATVVGTSAAFAASLTLYSKTDGGLGFGREVKFWHDVGPVVFDYWWNLHDSSPKVRLGAVRSSSSEGGTEGGDEGAAVGTRVESREKIDIANELHDRNAPKIFHSMVSLGGLYIKLGQVLSVTAIPVPEQYRVLFRTLQSDVPNSCDYESVIRPTLERELGVASLDEIFERIDEAPCGAASIGQAHRAVLKSTGEEVIVKVQYPDAGWKIPADVRCVGDFLSVCVFFGVVDEESSKSSYDEFARQFLSELDYERERENLTSVHRSSLDPSAPYLRRGVVVPRAHDELCTERVVTMTYLPGPKIEEEARRGLATLGVDPGVGMRAVVMKTREGMTGNDEWNNRPSSHPRKRALLRRLVSVDAVLSIVRFARRIVLWSTVVAVSCVRAAPSLLVPDDWREWADERESAAVKAERWGWTREAVSALFDVHGYQILNQGLFNSDPHPGNILIVQDEKDLSKRPKIGLSEYSEIPYYHFAIVDYGQVKRIDTHERLRVAKLILSIANKEPDDVVADHFRNMGIKTRTDSTRFLAEFGRLMFGHFETKHLDHDWHRELHREDRVLYFPNELSMVYRTALLLRGLAMSLQFNPSVGEEWRHHAQETIKFYEAEPH</sequence>
<feature type="domain" description="ABC1 atypical kinase-like" evidence="2">
    <location>
        <begin position="436"/>
        <end position="525"/>
    </location>
</feature>
<dbReference type="PANTHER" id="PTHR43173:SF34">
    <property type="entry name" value="ABC1 ATYPICAL KINASE-LIKE DOMAIN-CONTAINING PROTEIN"/>
    <property type="match status" value="1"/>
</dbReference>
<evidence type="ECO:0000256" key="1">
    <source>
        <dbReference type="SAM" id="MobiDB-lite"/>
    </source>
</evidence>
<name>A0ABD3PVR6_9STRA</name>
<dbReference type="EMBL" id="JALLAZ020000566">
    <property type="protein sequence ID" value="KAL3792088.1"/>
    <property type="molecule type" value="Genomic_DNA"/>
</dbReference>
<dbReference type="InterPro" id="IPR051130">
    <property type="entry name" value="Mito_struct-func_regulator"/>
</dbReference>
<dbReference type="Proteomes" id="UP001530315">
    <property type="component" value="Unassembled WGS sequence"/>
</dbReference>
<dbReference type="PANTHER" id="PTHR43173">
    <property type="entry name" value="ABC1 FAMILY PROTEIN"/>
    <property type="match status" value="1"/>
</dbReference>
<evidence type="ECO:0000313" key="4">
    <source>
        <dbReference type="Proteomes" id="UP001530315"/>
    </source>
</evidence>
<dbReference type="InterPro" id="IPR011009">
    <property type="entry name" value="Kinase-like_dom_sf"/>
</dbReference>
<keyword evidence="4" id="KW-1185">Reference proteome</keyword>
<comment type="caution">
    <text evidence="3">The sequence shown here is derived from an EMBL/GenBank/DDBJ whole genome shotgun (WGS) entry which is preliminary data.</text>
</comment>
<dbReference type="SUPFAM" id="SSF56112">
    <property type="entry name" value="Protein kinase-like (PK-like)"/>
    <property type="match status" value="1"/>
</dbReference>
<protein>
    <recommendedName>
        <fullName evidence="2">ABC1 atypical kinase-like domain-containing protein</fullName>
    </recommendedName>
</protein>
<dbReference type="InterPro" id="IPR004147">
    <property type="entry name" value="ABC1_dom"/>
</dbReference>
<evidence type="ECO:0000259" key="2">
    <source>
        <dbReference type="Pfam" id="PF03109"/>
    </source>
</evidence>
<dbReference type="AlphaFoldDB" id="A0ABD3PVR6"/>
<accession>A0ABD3PVR6</accession>
<dbReference type="CDD" id="cd05121">
    <property type="entry name" value="ABC1_ADCK3-like"/>
    <property type="match status" value="1"/>
</dbReference>
<gene>
    <name evidence="3" type="ORF">ACHAW5_008979</name>
</gene>
<feature type="region of interest" description="Disordered" evidence="1">
    <location>
        <begin position="75"/>
        <end position="95"/>
    </location>
</feature>
<reference evidence="3 4" key="1">
    <citation type="submission" date="2024-10" db="EMBL/GenBank/DDBJ databases">
        <title>Updated reference genomes for cyclostephanoid diatoms.</title>
        <authorList>
            <person name="Roberts W.R."/>
            <person name="Alverson A.J."/>
        </authorList>
    </citation>
    <scope>NUCLEOTIDE SEQUENCE [LARGE SCALE GENOMIC DNA]</scope>
    <source>
        <strain evidence="3 4">AJA276-08</strain>
    </source>
</reference>
<proteinExistence type="predicted"/>